<gene>
    <name evidence="1" type="ORF">SNE40_009824</name>
</gene>
<dbReference type="PANTHER" id="PTHR47331:SF6">
    <property type="entry name" value="DOUBLECORTIN DOMAIN-CONTAINING PROTEIN"/>
    <property type="match status" value="1"/>
</dbReference>
<evidence type="ECO:0000313" key="2">
    <source>
        <dbReference type="Proteomes" id="UP001347796"/>
    </source>
</evidence>
<sequence length="145" mass="16590">MAGRRPRKKQSKCTQVCGENFNGRSCAKITLAKIYNVNRPDKFIHGYIVHDDQSNQTLGKSQFFDFMNIPQNQSQSYKLSLCSGTQTMTGIIAPGFIIESLDSTTQMQLPAVIECNDIPDNRSTRWRRVRRRENCSSKMFVKHPV</sequence>
<dbReference type="Proteomes" id="UP001347796">
    <property type="component" value="Unassembled WGS sequence"/>
</dbReference>
<name>A0AAN8JWI1_PATCE</name>
<proteinExistence type="predicted"/>
<protein>
    <submittedName>
        <fullName evidence="1">Uncharacterized protein</fullName>
    </submittedName>
</protein>
<evidence type="ECO:0000313" key="1">
    <source>
        <dbReference type="EMBL" id="KAK6182058.1"/>
    </source>
</evidence>
<keyword evidence="2" id="KW-1185">Reference proteome</keyword>
<accession>A0AAN8JWI1</accession>
<dbReference type="AlphaFoldDB" id="A0AAN8JWI1"/>
<reference evidence="1 2" key="1">
    <citation type="submission" date="2024-01" db="EMBL/GenBank/DDBJ databases">
        <title>The genome of the rayed Mediterranean limpet Patella caerulea (Linnaeus, 1758).</title>
        <authorList>
            <person name="Anh-Thu Weber A."/>
            <person name="Halstead-Nussloch G."/>
        </authorList>
    </citation>
    <scope>NUCLEOTIDE SEQUENCE [LARGE SCALE GENOMIC DNA]</scope>
    <source>
        <strain evidence="1">AATW-2023a</strain>
        <tissue evidence="1">Whole specimen</tissue>
    </source>
</reference>
<comment type="caution">
    <text evidence="1">The sequence shown here is derived from an EMBL/GenBank/DDBJ whole genome shotgun (WGS) entry which is preliminary data.</text>
</comment>
<dbReference type="EMBL" id="JAZGQO010000007">
    <property type="protein sequence ID" value="KAK6182058.1"/>
    <property type="molecule type" value="Genomic_DNA"/>
</dbReference>
<dbReference type="PANTHER" id="PTHR47331">
    <property type="entry name" value="PHD-TYPE DOMAIN-CONTAINING PROTEIN"/>
    <property type="match status" value="1"/>
</dbReference>
<organism evidence="1 2">
    <name type="scientific">Patella caerulea</name>
    <name type="common">Rayed Mediterranean limpet</name>
    <dbReference type="NCBI Taxonomy" id="87958"/>
    <lineage>
        <taxon>Eukaryota</taxon>
        <taxon>Metazoa</taxon>
        <taxon>Spiralia</taxon>
        <taxon>Lophotrochozoa</taxon>
        <taxon>Mollusca</taxon>
        <taxon>Gastropoda</taxon>
        <taxon>Patellogastropoda</taxon>
        <taxon>Patelloidea</taxon>
        <taxon>Patellidae</taxon>
        <taxon>Patella</taxon>
    </lineage>
</organism>